<name>A0A1I8BUX3_MELHA</name>
<sequence>MGIMRRFSSLSSNNIKNKNLNSLQSTSFDNENINLKEERSSNSSISSNTSKTTDKQSFDINANLEAYKQRCKALEVENKRLMSNLGIMMENNNKNNEEINHLKEQMKQQNNEKQELLNLIQRLNTDCEKERELAREWQRVGQFNNKVAQRDIQRYQSRIERLEQKCAKLGSESVELKKLCLYLSRQRQALWAQLSYIEKIKNNAEGMSDEYINKSTHDMIENNNNSQFQIDGIQVG</sequence>
<dbReference type="AlphaFoldDB" id="A0A1I8BUX3"/>
<dbReference type="PANTHER" id="PTHR13546">
    <property type="entry name" value="RE60986P"/>
    <property type="match status" value="1"/>
</dbReference>
<feature type="coiled-coil region" evidence="5">
    <location>
        <begin position="64"/>
        <end position="179"/>
    </location>
</feature>
<dbReference type="WBParaSite" id="MhA1_Contig632.frz3.gene1">
    <property type="protein sequence ID" value="MhA1_Contig632.frz3.gene1"/>
    <property type="gene ID" value="MhA1_Contig632.frz3.gene1"/>
</dbReference>
<evidence type="ECO:0000313" key="7">
    <source>
        <dbReference type="Proteomes" id="UP000095281"/>
    </source>
</evidence>
<evidence type="ECO:0000256" key="4">
    <source>
        <dbReference type="ARBA" id="ARBA00023054"/>
    </source>
</evidence>
<dbReference type="Pfam" id="PF10226">
    <property type="entry name" value="CCDC85"/>
    <property type="match status" value="1"/>
</dbReference>
<evidence type="ECO:0000256" key="3">
    <source>
        <dbReference type="ARBA" id="ARBA00022949"/>
    </source>
</evidence>
<keyword evidence="4 5" id="KW-0175">Coiled coil</keyword>
<accession>A0A1I8BUX3</accession>
<proteinExistence type="inferred from homology"/>
<comment type="similarity">
    <text evidence="2">Belongs to the CCDC85 family.</text>
</comment>
<evidence type="ECO:0000313" key="8">
    <source>
        <dbReference type="WBParaSite" id="MhA1_Contig632.frz3.gene1"/>
    </source>
</evidence>
<evidence type="ECO:0000256" key="1">
    <source>
        <dbReference type="ARBA" id="ARBA00004536"/>
    </source>
</evidence>
<dbReference type="InterPro" id="IPR019359">
    <property type="entry name" value="CCDC85"/>
</dbReference>
<dbReference type="GO" id="GO:0005912">
    <property type="term" value="C:adherens junction"/>
    <property type="evidence" value="ECO:0007669"/>
    <property type="project" value="UniProtKB-SubCell"/>
</dbReference>
<feature type="region of interest" description="Disordered" evidence="6">
    <location>
        <begin position="35"/>
        <end position="54"/>
    </location>
</feature>
<comment type="subcellular location">
    <subcellularLocation>
        <location evidence="1">Cell junction</location>
        <location evidence="1">Adherens junction</location>
    </subcellularLocation>
</comment>
<evidence type="ECO:0000256" key="6">
    <source>
        <dbReference type="SAM" id="MobiDB-lite"/>
    </source>
</evidence>
<keyword evidence="7" id="KW-1185">Reference proteome</keyword>
<protein>
    <submittedName>
        <fullName evidence="8">Uncharacterized protein</fullName>
    </submittedName>
</protein>
<keyword evidence="3" id="KW-0965">Cell junction</keyword>
<feature type="compositionally biased region" description="Low complexity" evidence="6">
    <location>
        <begin position="41"/>
        <end position="51"/>
    </location>
</feature>
<dbReference type="PANTHER" id="PTHR13546:SF15">
    <property type="entry name" value="CCDC85"/>
    <property type="match status" value="1"/>
</dbReference>
<organism evidence="7 8">
    <name type="scientific">Meloidogyne hapla</name>
    <name type="common">Root-knot nematode worm</name>
    <dbReference type="NCBI Taxonomy" id="6305"/>
    <lineage>
        <taxon>Eukaryota</taxon>
        <taxon>Metazoa</taxon>
        <taxon>Ecdysozoa</taxon>
        <taxon>Nematoda</taxon>
        <taxon>Chromadorea</taxon>
        <taxon>Rhabditida</taxon>
        <taxon>Tylenchina</taxon>
        <taxon>Tylenchomorpha</taxon>
        <taxon>Tylenchoidea</taxon>
        <taxon>Meloidogynidae</taxon>
        <taxon>Meloidogyninae</taxon>
        <taxon>Meloidogyne</taxon>
    </lineage>
</organism>
<reference evidence="8" key="1">
    <citation type="submission" date="2016-11" db="UniProtKB">
        <authorList>
            <consortium name="WormBaseParasite"/>
        </authorList>
    </citation>
    <scope>IDENTIFICATION</scope>
</reference>
<evidence type="ECO:0000256" key="2">
    <source>
        <dbReference type="ARBA" id="ARBA00009052"/>
    </source>
</evidence>
<evidence type="ECO:0000256" key="5">
    <source>
        <dbReference type="SAM" id="Coils"/>
    </source>
</evidence>
<dbReference type="Proteomes" id="UP000095281">
    <property type="component" value="Unplaced"/>
</dbReference>